<gene>
    <name evidence="2" type="ORF">MJO63_08770</name>
</gene>
<keyword evidence="3" id="KW-1185">Reference proteome</keyword>
<accession>A0ABY3VA44</accession>
<protein>
    <submittedName>
        <fullName evidence="2">Uncharacterized protein</fullName>
    </submittedName>
</protein>
<evidence type="ECO:0000313" key="3">
    <source>
        <dbReference type="Proteomes" id="UP001055253"/>
    </source>
</evidence>
<sequence>MLDGTEGKEANGTSPAMGATTVNGTSPLSSAIHSSLITMVRSRMAAISGTASMSPSTMIAPESPFQP</sequence>
<evidence type="ECO:0000256" key="1">
    <source>
        <dbReference type="SAM" id="MobiDB-lite"/>
    </source>
</evidence>
<proteinExistence type="predicted"/>
<evidence type="ECO:0000313" key="2">
    <source>
        <dbReference type="EMBL" id="ULP53181.1"/>
    </source>
</evidence>
<dbReference type="Proteomes" id="UP001055253">
    <property type="component" value="Chromosome"/>
</dbReference>
<dbReference type="EMBL" id="CP092429">
    <property type="protein sequence ID" value="ULP53181.1"/>
    <property type="molecule type" value="Genomic_DNA"/>
</dbReference>
<dbReference type="RefSeq" id="WP_015355059.1">
    <property type="nucleotide sequence ID" value="NZ_CP083741.1"/>
</dbReference>
<feature type="region of interest" description="Disordered" evidence="1">
    <location>
        <begin position="1"/>
        <end position="25"/>
    </location>
</feature>
<organism evidence="2 3">
    <name type="scientific">Mycobacterium ulcerans</name>
    <dbReference type="NCBI Taxonomy" id="1809"/>
    <lineage>
        <taxon>Bacteria</taxon>
        <taxon>Bacillati</taxon>
        <taxon>Actinomycetota</taxon>
        <taxon>Actinomycetes</taxon>
        <taxon>Mycobacteriales</taxon>
        <taxon>Mycobacteriaceae</taxon>
        <taxon>Mycobacterium</taxon>
        <taxon>Mycobacterium ulcerans group</taxon>
    </lineage>
</organism>
<name>A0ABY3VA44_MYCUL</name>
<reference evidence="2" key="1">
    <citation type="submission" date="2022-08" db="EMBL/GenBank/DDBJ databases">
        <title>Whole genome sequencing of non-tuberculosis mycobacteria type-strains.</title>
        <authorList>
            <person name="Igarashi Y."/>
            <person name="Osugi A."/>
            <person name="Mitarai S."/>
        </authorList>
    </citation>
    <scope>NUCLEOTIDE SEQUENCE</scope>
    <source>
        <strain evidence="2">ATCC 19423</strain>
    </source>
</reference>